<organism evidence="2 3">
    <name type="scientific">Pseudaestuariivita atlantica</name>
    <dbReference type="NCBI Taxonomy" id="1317121"/>
    <lineage>
        <taxon>Bacteria</taxon>
        <taxon>Pseudomonadati</taxon>
        <taxon>Pseudomonadota</taxon>
        <taxon>Alphaproteobacteria</taxon>
        <taxon>Rhodobacterales</taxon>
        <taxon>Paracoccaceae</taxon>
        <taxon>Pseudaestuariivita</taxon>
    </lineage>
</organism>
<reference evidence="2 3" key="1">
    <citation type="journal article" date="2015" name="Int. J. Syst. Evol. Microbiol.">
        <title>Aestuariivita atlantica sp. nov., isolated from deep sea sediment of the Atlantic Ocean.</title>
        <authorList>
            <person name="Li G."/>
            <person name="Lai Q."/>
            <person name="Du Y."/>
            <person name="Liu X."/>
            <person name="Sun F."/>
            <person name="Shao Z."/>
        </authorList>
    </citation>
    <scope>NUCLEOTIDE SEQUENCE [LARGE SCALE GENOMIC DNA]</scope>
    <source>
        <strain evidence="2 3">22II-S11-z3</strain>
    </source>
</reference>
<dbReference type="Gene3D" id="3.40.50.1820">
    <property type="entry name" value="alpha/beta hydrolase"/>
    <property type="match status" value="1"/>
</dbReference>
<dbReference type="RefSeq" id="WP_050530131.1">
    <property type="nucleotide sequence ID" value="NZ_AQQZ01000003.1"/>
</dbReference>
<protein>
    <submittedName>
        <fullName evidence="2">Hydrolase</fullName>
    </submittedName>
</protein>
<dbReference type="AlphaFoldDB" id="A0A0L1JQI6"/>
<name>A0A0L1JQI6_9RHOB</name>
<dbReference type="STRING" id="1317121.ATO11_06935"/>
<keyword evidence="3" id="KW-1185">Reference proteome</keyword>
<accession>A0A0L1JQI6</accession>
<dbReference type="GO" id="GO:0016787">
    <property type="term" value="F:hydrolase activity"/>
    <property type="evidence" value="ECO:0007669"/>
    <property type="project" value="UniProtKB-KW"/>
</dbReference>
<dbReference type="Pfam" id="PF12146">
    <property type="entry name" value="Hydrolase_4"/>
    <property type="match status" value="1"/>
</dbReference>
<dbReference type="OrthoDB" id="9788260at2"/>
<comment type="caution">
    <text evidence="2">The sequence shown here is derived from an EMBL/GenBank/DDBJ whole genome shotgun (WGS) entry which is preliminary data.</text>
</comment>
<dbReference type="InterPro" id="IPR051044">
    <property type="entry name" value="MAG_DAG_Lipase"/>
</dbReference>
<evidence type="ECO:0000313" key="2">
    <source>
        <dbReference type="EMBL" id="KNG93995.1"/>
    </source>
</evidence>
<dbReference type="PATRIC" id="fig|1317121.7.peg.1990"/>
<evidence type="ECO:0000259" key="1">
    <source>
        <dbReference type="Pfam" id="PF12146"/>
    </source>
</evidence>
<dbReference type="InterPro" id="IPR029058">
    <property type="entry name" value="AB_hydrolase_fold"/>
</dbReference>
<sequence>MAAAAPLYTDVAEGPEGGAAYWLTTMDGVRVRAGIWPAAGTAKGTILLFPGRTEYIEKYGRTACDLTAAGYTVLVMDWRGQGLADRMHPDEKAGHVEKFRDYQHDVAAMMDLARELELPEPFHLIAHSMGGCIGLRALYEGLPVSSVAFSGPMWGISISAPVRPAAWVLGWGSGKLGLGGTYAPGTKPQAYVIAEPFENNQLTTSPEMFHHLQRQIGRYPELGIGGPSLTWLHEALLECRGLARMPSPDLPCRTFVGACERIVDIGRIRERMDKWPGGKLDVIEGAEHEVLMEIKSVRDWVTSEIIAHFDAHGRASGTAVPGGAIAQRA</sequence>
<dbReference type="Proteomes" id="UP000036938">
    <property type="component" value="Unassembled WGS sequence"/>
</dbReference>
<dbReference type="PANTHER" id="PTHR11614">
    <property type="entry name" value="PHOSPHOLIPASE-RELATED"/>
    <property type="match status" value="1"/>
</dbReference>
<evidence type="ECO:0000313" key="3">
    <source>
        <dbReference type="Proteomes" id="UP000036938"/>
    </source>
</evidence>
<gene>
    <name evidence="2" type="ORF">ATO11_06935</name>
</gene>
<keyword evidence="2" id="KW-0378">Hydrolase</keyword>
<dbReference type="EMBL" id="AQQZ01000003">
    <property type="protein sequence ID" value="KNG93995.1"/>
    <property type="molecule type" value="Genomic_DNA"/>
</dbReference>
<feature type="domain" description="Serine aminopeptidase S33" evidence="1">
    <location>
        <begin position="41"/>
        <end position="294"/>
    </location>
</feature>
<dbReference type="SUPFAM" id="SSF53474">
    <property type="entry name" value="alpha/beta-Hydrolases"/>
    <property type="match status" value="1"/>
</dbReference>
<proteinExistence type="predicted"/>
<dbReference type="InterPro" id="IPR022742">
    <property type="entry name" value="Hydrolase_4"/>
</dbReference>